<dbReference type="PROSITE" id="PS51257">
    <property type="entry name" value="PROKAR_LIPOPROTEIN"/>
    <property type="match status" value="1"/>
</dbReference>
<dbReference type="EMBL" id="JBEPLU010000002">
    <property type="protein sequence ID" value="MET3528023.1"/>
    <property type="molecule type" value="Genomic_DNA"/>
</dbReference>
<feature type="domain" description="Multidrug resistance protein MdtA-like barrel-sandwich hybrid" evidence="4">
    <location>
        <begin position="63"/>
        <end position="202"/>
    </location>
</feature>
<reference evidence="5 6" key="1">
    <citation type="submission" date="2024-06" db="EMBL/GenBank/DDBJ databases">
        <title>Genomic Encyclopedia of Type Strains, Phase IV (KMG-IV): sequencing the most valuable type-strain genomes for metagenomic binning, comparative biology and taxonomic classification.</title>
        <authorList>
            <person name="Goeker M."/>
        </authorList>
    </citation>
    <scope>NUCLEOTIDE SEQUENCE [LARGE SCALE GENOMIC DNA]</scope>
    <source>
        <strain evidence="5 6">DSM 17809</strain>
    </source>
</reference>
<organism evidence="5 6">
    <name type="scientific">Phenylobacterium koreense</name>
    <dbReference type="NCBI Taxonomy" id="266125"/>
    <lineage>
        <taxon>Bacteria</taxon>
        <taxon>Pseudomonadati</taxon>
        <taxon>Pseudomonadota</taxon>
        <taxon>Alphaproteobacteria</taxon>
        <taxon>Caulobacterales</taxon>
        <taxon>Caulobacteraceae</taxon>
        <taxon>Phenylobacterium</taxon>
    </lineage>
</organism>
<feature type="chain" id="PRO_5047025911" evidence="3">
    <location>
        <begin position="18"/>
        <end position="343"/>
    </location>
</feature>
<comment type="similarity">
    <text evidence="1">Belongs to the membrane fusion protein (MFP) (TC 8.A.1) family.</text>
</comment>
<evidence type="ECO:0000313" key="6">
    <source>
        <dbReference type="Proteomes" id="UP001549110"/>
    </source>
</evidence>
<evidence type="ECO:0000313" key="5">
    <source>
        <dbReference type="EMBL" id="MET3528023.1"/>
    </source>
</evidence>
<gene>
    <name evidence="5" type="ORF">ABID41_003141</name>
</gene>
<dbReference type="Pfam" id="PF25917">
    <property type="entry name" value="BSH_RND"/>
    <property type="match status" value="1"/>
</dbReference>
<sequence length="343" mass="35292">MARRFHFLGLAAVAALALSGCGRSEPTASVAARAPTAGRLTVQTQMIADLKPAPGTLTTRDMAEARARIGGVLVSLTIREGDMVRRGQMIAQVRDDRLNLETGAYAAQVKAAAAEAERARADLARTQDLYEHGVYARARLEQAQAQAKTADAALAAARAQRGASAELAGQGAVAAPAAGRVLSADVPVGSVVMPGQTIARITAGPVVVRVELPEANAAALKLGAPVTLSGEAFAAATQGTISQIYPAVSGGQVIADVTAANLPQDKVGQRVQVRVRIGERKAIIIPRRYISTRFGVDYVRLVAADGTVSEAPVQTAEGPTADTAEILSGVRAGDVLTPAAVAR</sequence>
<evidence type="ECO:0000256" key="3">
    <source>
        <dbReference type="SAM" id="SignalP"/>
    </source>
</evidence>
<keyword evidence="6" id="KW-1185">Reference proteome</keyword>
<dbReference type="InterPro" id="IPR058625">
    <property type="entry name" value="MdtA-like_BSH"/>
</dbReference>
<keyword evidence="2" id="KW-0175">Coiled coil</keyword>
<feature type="coiled-coil region" evidence="2">
    <location>
        <begin position="106"/>
        <end position="160"/>
    </location>
</feature>
<dbReference type="Proteomes" id="UP001549110">
    <property type="component" value="Unassembled WGS sequence"/>
</dbReference>
<keyword evidence="3" id="KW-0732">Signal</keyword>
<proteinExistence type="inferred from homology"/>
<evidence type="ECO:0000256" key="1">
    <source>
        <dbReference type="ARBA" id="ARBA00009477"/>
    </source>
</evidence>
<protein>
    <submittedName>
        <fullName evidence="5">RND family efflux transporter MFP subunit</fullName>
    </submittedName>
</protein>
<dbReference type="Gene3D" id="1.10.287.470">
    <property type="entry name" value="Helix hairpin bin"/>
    <property type="match status" value="1"/>
</dbReference>
<evidence type="ECO:0000259" key="4">
    <source>
        <dbReference type="Pfam" id="PF25917"/>
    </source>
</evidence>
<dbReference type="Gene3D" id="2.40.30.170">
    <property type="match status" value="1"/>
</dbReference>
<accession>A0ABV2ELS9</accession>
<dbReference type="NCBIfam" id="TIGR01730">
    <property type="entry name" value="RND_mfp"/>
    <property type="match status" value="1"/>
</dbReference>
<name>A0ABV2ELS9_9CAUL</name>
<dbReference type="Gene3D" id="2.40.420.20">
    <property type="match status" value="1"/>
</dbReference>
<dbReference type="SUPFAM" id="SSF111369">
    <property type="entry name" value="HlyD-like secretion proteins"/>
    <property type="match status" value="1"/>
</dbReference>
<dbReference type="PANTHER" id="PTHR30469">
    <property type="entry name" value="MULTIDRUG RESISTANCE PROTEIN MDTA"/>
    <property type="match status" value="1"/>
</dbReference>
<dbReference type="Gene3D" id="2.40.50.100">
    <property type="match status" value="1"/>
</dbReference>
<evidence type="ECO:0000256" key="2">
    <source>
        <dbReference type="SAM" id="Coils"/>
    </source>
</evidence>
<dbReference type="RefSeq" id="WP_354298023.1">
    <property type="nucleotide sequence ID" value="NZ_JBEPLU010000002.1"/>
</dbReference>
<dbReference type="PANTHER" id="PTHR30469:SF15">
    <property type="entry name" value="HLYD FAMILY OF SECRETION PROTEINS"/>
    <property type="match status" value="1"/>
</dbReference>
<comment type="caution">
    <text evidence="5">The sequence shown here is derived from an EMBL/GenBank/DDBJ whole genome shotgun (WGS) entry which is preliminary data.</text>
</comment>
<dbReference type="InterPro" id="IPR006143">
    <property type="entry name" value="RND_pump_MFP"/>
</dbReference>
<feature type="signal peptide" evidence="3">
    <location>
        <begin position="1"/>
        <end position="17"/>
    </location>
</feature>